<dbReference type="Gene3D" id="3.80.10.10">
    <property type="entry name" value="Ribonuclease Inhibitor"/>
    <property type="match status" value="1"/>
</dbReference>
<dbReference type="Proteomes" id="UP000307440">
    <property type="component" value="Unassembled WGS sequence"/>
</dbReference>
<evidence type="ECO:0000313" key="2">
    <source>
        <dbReference type="Proteomes" id="UP000307440"/>
    </source>
</evidence>
<keyword evidence="2" id="KW-1185">Reference proteome</keyword>
<dbReference type="OrthoDB" id="2995895at2759"/>
<dbReference type="SUPFAM" id="SSF52047">
    <property type="entry name" value="RNI-like"/>
    <property type="match status" value="1"/>
</dbReference>
<reference evidence="1 2" key="1">
    <citation type="journal article" date="2019" name="Nat. Ecol. Evol.">
        <title>Megaphylogeny resolves global patterns of mushroom evolution.</title>
        <authorList>
            <person name="Varga T."/>
            <person name="Krizsan K."/>
            <person name="Foldi C."/>
            <person name="Dima B."/>
            <person name="Sanchez-Garcia M."/>
            <person name="Sanchez-Ramirez S."/>
            <person name="Szollosi G.J."/>
            <person name="Szarkandi J.G."/>
            <person name="Papp V."/>
            <person name="Albert L."/>
            <person name="Andreopoulos W."/>
            <person name="Angelini C."/>
            <person name="Antonin V."/>
            <person name="Barry K.W."/>
            <person name="Bougher N.L."/>
            <person name="Buchanan P."/>
            <person name="Buyck B."/>
            <person name="Bense V."/>
            <person name="Catcheside P."/>
            <person name="Chovatia M."/>
            <person name="Cooper J."/>
            <person name="Damon W."/>
            <person name="Desjardin D."/>
            <person name="Finy P."/>
            <person name="Geml J."/>
            <person name="Haridas S."/>
            <person name="Hughes K."/>
            <person name="Justo A."/>
            <person name="Karasinski D."/>
            <person name="Kautmanova I."/>
            <person name="Kiss B."/>
            <person name="Kocsube S."/>
            <person name="Kotiranta H."/>
            <person name="LaButti K.M."/>
            <person name="Lechner B.E."/>
            <person name="Liimatainen K."/>
            <person name="Lipzen A."/>
            <person name="Lukacs Z."/>
            <person name="Mihaltcheva S."/>
            <person name="Morgado L.N."/>
            <person name="Niskanen T."/>
            <person name="Noordeloos M.E."/>
            <person name="Ohm R.A."/>
            <person name="Ortiz-Santana B."/>
            <person name="Ovrebo C."/>
            <person name="Racz N."/>
            <person name="Riley R."/>
            <person name="Savchenko A."/>
            <person name="Shiryaev A."/>
            <person name="Soop K."/>
            <person name="Spirin V."/>
            <person name="Szebenyi C."/>
            <person name="Tomsovsky M."/>
            <person name="Tulloss R.E."/>
            <person name="Uehling J."/>
            <person name="Grigoriev I.V."/>
            <person name="Vagvolgyi C."/>
            <person name="Papp T."/>
            <person name="Martin F.M."/>
            <person name="Miettinen O."/>
            <person name="Hibbett D.S."/>
            <person name="Nagy L.G."/>
        </authorList>
    </citation>
    <scope>NUCLEOTIDE SEQUENCE [LARGE SCALE GENOMIC DNA]</scope>
    <source>
        <strain evidence="1 2">CBS 121175</strain>
    </source>
</reference>
<dbReference type="AlphaFoldDB" id="A0A5C3KLE3"/>
<evidence type="ECO:0000313" key="1">
    <source>
        <dbReference type="EMBL" id="TFK20753.1"/>
    </source>
</evidence>
<protein>
    <submittedName>
        <fullName evidence="1">Uncharacterized protein</fullName>
    </submittedName>
</protein>
<gene>
    <name evidence="1" type="ORF">FA15DRAFT_673218</name>
</gene>
<name>A0A5C3KLE3_COPMA</name>
<dbReference type="InterPro" id="IPR032675">
    <property type="entry name" value="LRR_dom_sf"/>
</dbReference>
<dbReference type="EMBL" id="ML210289">
    <property type="protein sequence ID" value="TFK20753.1"/>
    <property type="molecule type" value="Genomic_DNA"/>
</dbReference>
<accession>A0A5C3KLE3</accession>
<proteinExistence type="predicted"/>
<sequence>MHLEDIPPELFPLFATHIPLHSTPSTLLSLSLTSRVLYKRIIPLVWAHLILTSEGHAAAVIGRLARDGKGLGKLVKGIYIRAELSIPSERRATSRIASPGRSEIGRDAKSNTSFARGWETLKKNTFAVVKRSLVAGAPAGESTTHLFGSPNVGPGHIEGEITAFAYDAHSIVGDLERLIVSGCLPSLRRLELRVDRFWSSADVRKLSQGFRFEEDSSSFWRNVQEWCPDIRSVAVTGLGNDFLWQEKWLEETGLFETKDVTQVVTQLACGTSHTRIPKAVNYFHTVAPRLRVLHISPRLADDGLKDISDLFQLYFPVLESISFGGYIFGDSSKSETLQVFWDKHDTLESISFSSTSQYSRVPLSSPAALPKLKHLSAPFCDVLSMAPLLHRLVSLSVLFTVNGQVPYLLREIVREGLPKLKSLTILKQPIARDGSNTNLEGADWYETETGQFLRVGASKGYEQSVLDGYMHSIVRGAPNLEELALITWNIEDLTYEMIPEISGLSKLRRFFYRNRYVRTFDRLQKDRKLREAFEKEALGFAEACPNLVELGLLNSPANKDYVKMKFTRDKLGSLLGSRLACGAALGIGQEDEAFPRVGPDLKWITPHFA</sequence>
<organism evidence="1 2">
    <name type="scientific">Coprinopsis marcescibilis</name>
    <name type="common">Agaric fungus</name>
    <name type="synonym">Psathyrella marcescibilis</name>
    <dbReference type="NCBI Taxonomy" id="230819"/>
    <lineage>
        <taxon>Eukaryota</taxon>
        <taxon>Fungi</taxon>
        <taxon>Dikarya</taxon>
        <taxon>Basidiomycota</taxon>
        <taxon>Agaricomycotina</taxon>
        <taxon>Agaricomycetes</taxon>
        <taxon>Agaricomycetidae</taxon>
        <taxon>Agaricales</taxon>
        <taxon>Agaricineae</taxon>
        <taxon>Psathyrellaceae</taxon>
        <taxon>Coprinopsis</taxon>
    </lineage>
</organism>